<dbReference type="Proteomes" id="UP000824208">
    <property type="component" value="Unassembled WGS sequence"/>
</dbReference>
<dbReference type="InterPro" id="IPR022489">
    <property type="entry name" value="PolyP_AMP_Tfrase"/>
</dbReference>
<evidence type="ECO:0000313" key="3">
    <source>
        <dbReference type="Proteomes" id="UP000824208"/>
    </source>
</evidence>
<gene>
    <name evidence="2" type="primary">pap</name>
    <name evidence="2" type="ORF">H9714_03015</name>
</gene>
<dbReference type="GO" id="GO:0043751">
    <property type="term" value="F:polyphosphate:AMP phosphotransferase activity"/>
    <property type="evidence" value="ECO:0007669"/>
    <property type="project" value="InterPro"/>
</dbReference>
<feature type="domain" description="Polyphosphate kinase-2-related" evidence="1">
    <location>
        <begin position="266"/>
        <end position="486"/>
    </location>
</feature>
<protein>
    <submittedName>
        <fullName evidence="2">Polyphosphate:AMP phosphotransferase</fullName>
    </submittedName>
</protein>
<accession>A0A9D2MAM8</accession>
<comment type="caution">
    <text evidence="2">The sequence shown here is derived from an EMBL/GenBank/DDBJ whole genome shotgun (WGS) entry which is preliminary data.</text>
</comment>
<dbReference type="InterPro" id="IPR022488">
    <property type="entry name" value="PPK2-related"/>
</dbReference>
<reference evidence="2" key="2">
    <citation type="submission" date="2021-04" db="EMBL/GenBank/DDBJ databases">
        <authorList>
            <person name="Gilroy R."/>
        </authorList>
    </citation>
    <scope>NUCLEOTIDE SEQUENCE</scope>
    <source>
        <strain evidence="2">CHK189-11263</strain>
    </source>
</reference>
<organism evidence="2 3">
    <name type="scientific">Candidatus Flavonifractor intestinipullorum</name>
    <dbReference type="NCBI Taxonomy" id="2838587"/>
    <lineage>
        <taxon>Bacteria</taxon>
        <taxon>Bacillati</taxon>
        <taxon>Bacillota</taxon>
        <taxon>Clostridia</taxon>
        <taxon>Eubacteriales</taxon>
        <taxon>Oscillospiraceae</taxon>
        <taxon>Flavonifractor</taxon>
    </lineage>
</organism>
<dbReference type="AlphaFoldDB" id="A0A9D2MAM8"/>
<reference evidence="2" key="1">
    <citation type="journal article" date="2021" name="PeerJ">
        <title>Extensive microbial diversity within the chicken gut microbiome revealed by metagenomics and culture.</title>
        <authorList>
            <person name="Gilroy R."/>
            <person name="Ravi A."/>
            <person name="Getino M."/>
            <person name="Pursley I."/>
            <person name="Horton D.L."/>
            <person name="Alikhan N.F."/>
            <person name="Baker D."/>
            <person name="Gharbi K."/>
            <person name="Hall N."/>
            <person name="Watson M."/>
            <person name="Adriaenssens E.M."/>
            <person name="Foster-Nyarko E."/>
            <person name="Jarju S."/>
            <person name="Secka A."/>
            <person name="Antonio M."/>
            <person name="Oren A."/>
            <person name="Chaudhuri R.R."/>
            <person name="La Ragione R."/>
            <person name="Hildebrand F."/>
            <person name="Pallen M.J."/>
        </authorList>
    </citation>
    <scope>NUCLEOTIDE SEQUENCE</scope>
    <source>
        <strain evidence="2">CHK189-11263</strain>
    </source>
</reference>
<dbReference type="EMBL" id="DWYC01000035">
    <property type="protein sequence ID" value="HJB56501.1"/>
    <property type="molecule type" value="Genomic_DNA"/>
</dbReference>
<feature type="domain" description="Polyphosphate kinase-2-related" evidence="1">
    <location>
        <begin position="17"/>
        <end position="234"/>
    </location>
</feature>
<evidence type="ECO:0000259" key="1">
    <source>
        <dbReference type="Pfam" id="PF03976"/>
    </source>
</evidence>
<evidence type="ECO:0000313" key="2">
    <source>
        <dbReference type="EMBL" id="HJB56501.1"/>
    </source>
</evidence>
<name>A0A9D2MAM8_9FIRM</name>
<dbReference type="GO" id="GO:0006797">
    <property type="term" value="P:polyphosphate metabolic process"/>
    <property type="evidence" value="ECO:0007669"/>
    <property type="project" value="InterPro"/>
</dbReference>
<dbReference type="Pfam" id="PF03976">
    <property type="entry name" value="PPK2"/>
    <property type="match status" value="2"/>
</dbReference>
<dbReference type="PANTHER" id="PTHR34383:SF3">
    <property type="entry name" value="POLYPHOSPHATE:AMP PHOSPHOTRANSFERASE"/>
    <property type="match status" value="1"/>
</dbReference>
<sequence length="488" mass="57289">MLNNWNAAPDGPGAGECKKRLKARRLDLAGLQQRIRQAKLPILVLLEGWGAAGKGSAIRSLIRELDPRFFQVRSVGMPTAEERRWPFLKRHFAVIPPQGKLLFLDSGWMEESVREFLRGDLSEEEFECRMEQVRIFERQLASGGYLLVKLFFHIDAATQRERLEKLSADKDTAWRCDEEDWKQNKNYEKYRDAFDRFLEGTHRPWAPWTVIDGTDAVRAQLAAADVLCEQITSALVRPPTAEQPEYRWPLRPVQPLSQIALDQHMEEQEYQEKLKKYRKKLEALHNELYRKKVPVVIAYEGWDAAGKGGNIKRLASALDPRGYEVIPIASPTPDELARHYLWRFWTRLPKTGHIAIFDRSWYGRVMVERLEGFCSREEWTRAYDEINEFERALAGWGAVVLKFWVQIDQDTQLARFTERQNTPEKRWKITEEDWRNREKWDAYEVAVDEMLRKTNTEYAPWHILESVDKRYARIKAMRIVVDAIEQAL</sequence>
<proteinExistence type="predicted"/>
<dbReference type="SUPFAM" id="SSF52540">
    <property type="entry name" value="P-loop containing nucleoside triphosphate hydrolases"/>
    <property type="match status" value="2"/>
</dbReference>
<dbReference type="Gene3D" id="3.40.50.300">
    <property type="entry name" value="P-loop containing nucleotide triphosphate hydrolases"/>
    <property type="match status" value="2"/>
</dbReference>
<dbReference type="PANTHER" id="PTHR34383">
    <property type="entry name" value="POLYPHOSPHATE:AMP PHOSPHOTRANSFERASE-RELATED"/>
    <property type="match status" value="1"/>
</dbReference>
<dbReference type="InterPro" id="IPR027417">
    <property type="entry name" value="P-loop_NTPase"/>
</dbReference>
<dbReference type="NCBIfam" id="TIGR03708">
    <property type="entry name" value="poly_P_AMP_trns"/>
    <property type="match status" value="1"/>
</dbReference>